<reference evidence="2 3" key="3">
    <citation type="journal article" date="2010" name="BMC Genomics">
        <title>Transcriptome sequencing and comparative analysis of cucumber flowers with different sex types.</title>
        <authorList>
            <person name="Guo S."/>
            <person name="Zheng Y."/>
            <person name="Joung J.G."/>
            <person name="Liu S."/>
            <person name="Zhang Z."/>
            <person name="Crasta O.R."/>
            <person name="Sobral B.W."/>
            <person name="Xu Y."/>
            <person name="Huang S."/>
            <person name="Fei Z."/>
        </authorList>
    </citation>
    <scope>NUCLEOTIDE SEQUENCE [LARGE SCALE GENOMIC DNA]</scope>
    <source>
        <strain evidence="3">cv. 9930</strain>
    </source>
</reference>
<feature type="region of interest" description="Disordered" evidence="1">
    <location>
        <begin position="1"/>
        <end position="21"/>
    </location>
</feature>
<evidence type="ECO:0000313" key="2">
    <source>
        <dbReference type="EMBL" id="KGN48089.1"/>
    </source>
</evidence>
<dbReference type="Gramene" id="KGN48089">
    <property type="protein sequence ID" value="KGN48089"/>
    <property type="gene ID" value="Csa_6G430655"/>
</dbReference>
<sequence length="111" mass="12607">MNTFPHPDTQQLHRRLKNKRESKVIPCKAPRMHRKISGNSSLCKPISSISSNHGIKQERGRLTNPIENRNRGINITRTGIKRNHLGANQRSGLKAAEKHMGVNLMAQFQHV</sequence>
<dbReference type="AlphaFoldDB" id="A0A0A0KH04"/>
<evidence type="ECO:0000256" key="1">
    <source>
        <dbReference type="SAM" id="MobiDB-lite"/>
    </source>
</evidence>
<protein>
    <submittedName>
        <fullName evidence="2">Uncharacterized protein</fullName>
    </submittedName>
</protein>
<keyword evidence="3" id="KW-1185">Reference proteome</keyword>
<gene>
    <name evidence="2" type="ORF">Csa_6G430655</name>
</gene>
<accession>A0A0A0KH04</accession>
<reference evidence="2 3" key="2">
    <citation type="journal article" date="2009" name="PLoS ONE">
        <title>An integrated genetic and cytogenetic map of the cucumber genome.</title>
        <authorList>
            <person name="Ren Y."/>
            <person name="Zhang Z."/>
            <person name="Liu J."/>
            <person name="Staub J.E."/>
            <person name="Han Y."/>
            <person name="Cheng Z."/>
            <person name="Li X."/>
            <person name="Lu J."/>
            <person name="Miao H."/>
            <person name="Kang H."/>
            <person name="Xie B."/>
            <person name="Gu X."/>
            <person name="Wang X."/>
            <person name="Du Y."/>
            <person name="Jin W."/>
            <person name="Huang S."/>
        </authorList>
    </citation>
    <scope>NUCLEOTIDE SEQUENCE [LARGE SCALE GENOMIC DNA]</scope>
    <source>
        <strain evidence="3">cv. 9930</strain>
    </source>
</reference>
<dbReference type="EMBL" id="CM002927">
    <property type="protein sequence ID" value="KGN48089.1"/>
    <property type="molecule type" value="Genomic_DNA"/>
</dbReference>
<feature type="region of interest" description="Disordered" evidence="1">
    <location>
        <begin position="35"/>
        <end position="70"/>
    </location>
</feature>
<proteinExistence type="predicted"/>
<reference evidence="2 3" key="4">
    <citation type="journal article" date="2011" name="BMC Genomics">
        <title>RNA-Seq improves annotation of protein-coding genes in the cucumber genome.</title>
        <authorList>
            <person name="Li Z."/>
            <person name="Zhang Z."/>
            <person name="Yan P."/>
            <person name="Huang S."/>
            <person name="Fei Z."/>
            <person name="Lin K."/>
        </authorList>
    </citation>
    <scope>NUCLEOTIDE SEQUENCE [LARGE SCALE GENOMIC DNA]</scope>
    <source>
        <strain evidence="3">cv. 9930</strain>
    </source>
</reference>
<reference evidence="2 3" key="1">
    <citation type="journal article" date="2009" name="Nat. Genet.">
        <title>The genome of the cucumber, Cucumis sativus L.</title>
        <authorList>
            <person name="Huang S."/>
            <person name="Li R."/>
            <person name="Zhang Z."/>
            <person name="Li L."/>
            <person name="Gu X."/>
            <person name="Fan W."/>
            <person name="Lucas W.J."/>
            <person name="Wang X."/>
            <person name="Xie B."/>
            <person name="Ni P."/>
            <person name="Ren Y."/>
            <person name="Zhu H."/>
            <person name="Li J."/>
            <person name="Lin K."/>
            <person name="Jin W."/>
            <person name="Fei Z."/>
            <person name="Li G."/>
            <person name="Staub J."/>
            <person name="Kilian A."/>
            <person name="van der Vossen E.A."/>
            <person name="Wu Y."/>
            <person name="Guo J."/>
            <person name="He J."/>
            <person name="Jia Z."/>
            <person name="Ren Y."/>
            <person name="Tian G."/>
            <person name="Lu Y."/>
            <person name="Ruan J."/>
            <person name="Qian W."/>
            <person name="Wang M."/>
            <person name="Huang Q."/>
            <person name="Li B."/>
            <person name="Xuan Z."/>
            <person name="Cao J."/>
            <person name="Asan"/>
            <person name="Wu Z."/>
            <person name="Zhang J."/>
            <person name="Cai Q."/>
            <person name="Bai Y."/>
            <person name="Zhao B."/>
            <person name="Han Y."/>
            <person name="Li Y."/>
            <person name="Li X."/>
            <person name="Wang S."/>
            <person name="Shi Q."/>
            <person name="Liu S."/>
            <person name="Cho W.K."/>
            <person name="Kim J.Y."/>
            <person name="Xu Y."/>
            <person name="Heller-Uszynska K."/>
            <person name="Miao H."/>
            <person name="Cheng Z."/>
            <person name="Zhang S."/>
            <person name="Wu J."/>
            <person name="Yang Y."/>
            <person name="Kang H."/>
            <person name="Li M."/>
            <person name="Liang H."/>
            <person name="Ren X."/>
            <person name="Shi Z."/>
            <person name="Wen M."/>
            <person name="Jian M."/>
            <person name="Yang H."/>
            <person name="Zhang G."/>
            <person name="Yang Z."/>
            <person name="Chen R."/>
            <person name="Liu S."/>
            <person name="Li J."/>
            <person name="Ma L."/>
            <person name="Liu H."/>
            <person name="Zhou Y."/>
            <person name="Zhao J."/>
            <person name="Fang X."/>
            <person name="Li G."/>
            <person name="Fang L."/>
            <person name="Li Y."/>
            <person name="Liu D."/>
            <person name="Zheng H."/>
            <person name="Zhang Y."/>
            <person name="Qin N."/>
            <person name="Li Z."/>
            <person name="Yang G."/>
            <person name="Yang S."/>
            <person name="Bolund L."/>
            <person name="Kristiansen K."/>
            <person name="Zheng H."/>
            <person name="Li S."/>
            <person name="Zhang X."/>
            <person name="Yang H."/>
            <person name="Wang J."/>
            <person name="Sun R."/>
            <person name="Zhang B."/>
            <person name="Jiang S."/>
            <person name="Wang J."/>
            <person name="Du Y."/>
            <person name="Li S."/>
        </authorList>
    </citation>
    <scope>NUCLEOTIDE SEQUENCE [LARGE SCALE GENOMIC DNA]</scope>
    <source>
        <strain evidence="3">cv. 9930</strain>
    </source>
</reference>
<evidence type="ECO:0000313" key="3">
    <source>
        <dbReference type="Proteomes" id="UP000029981"/>
    </source>
</evidence>
<organism evidence="2 3">
    <name type="scientific">Cucumis sativus</name>
    <name type="common">Cucumber</name>
    <dbReference type="NCBI Taxonomy" id="3659"/>
    <lineage>
        <taxon>Eukaryota</taxon>
        <taxon>Viridiplantae</taxon>
        <taxon>Streptophyta</taxon>
        <taxon>Embryophyta</taxon>
        <taxon>Tracheophyta</taxon>
        <taxon>Spermatophyta</taxon>
        <taxon>Magnoliopsida</taxon>
        <taxon>eudicotyledons</taxon>
        <taxon>Gunneridae</taxon>
        <taxon>Pentapetalae</taxon>
        <taxon>rosids</taxon>
        <taxon>fabids</taxon>
        <taxon>Cucurbitales</taxon>
        <taxon>Cucurbitaceae</taxon>
        <taxon>Benincaseae</taxon>
        <taxon>Cucumis</taxon>
    </lineage>
</organism>
<dbReference type="Proteomes" id="UP000029981">
    <property type="component" value="Chromosome 6"/>
</dbReference>
<name>A0A0A0KH04_CUCSA</name>